<evidence type="ECO:0000256" key="2">
    <source>
        <dbReference type="SAM" id="Phobius"/>
    </source>
</evidence>
<evidence type="ECO:0000313" key="4">
    <source>
        <dbReference type="Proteomes" id="UP001497525"/>
    </source>
</evidence>
<keyword evidence="2" id="KW-0472">Membrane</keyword>
<reference evidence="3" key="1">
    <citation type="submission" date="2024-06" db="EMBL/GenBank/DDBJ databases">
        <authorList>
            <person name="Liu X."/>
            <person name="Lenzi L."/>
            <person name="Haldenby T S."/>
            <person name="Uol C."/>
        </authorList>
    </citation>
    <scope>NUCLEOTIDE SEQUENCE</scope>
</reference>
<name>A0AAV2TTE9_CALDB</name>
<organism evidence="3 4">
    <name type="scientific">Calicophoron daubneyi</name>
    <name type="common">Rumen fluke</name>
    <name type="synonym">Paramphistomum daubneyi</name>
    <dbReference type="NCBI Taxonomy" id="300641"/>
    <lineage>
        <taxon>Eukaryota</taxon>
        <taxon>Metazoa</taxon>
        <taxon>Spiralia</taxon>
        <taxon>Lophotrochozoa</taxon>
        <taxon>Platyhelminthes</taxon>
        <taxon>Trematoda</taxon>
        <taxon>Digenea</taxon>
        <taxon>Plagiorchiida</taxon>
        <taxon>Pronocephalata</taxon>
        <taxon>Paramphistomoidea</taxon>
        <taxon>Paramphistomidae</taxon>
        <taxon>Calicophoron</taxon>
    </lineage>
</organism>
<evidence type="ECO:0000256" key="1">
    <source>
        <dbReference type="SAM" id="MobiDB-lite"/>
    </source>
</evidence>
<gene>
    <name evidence="3" type="ORF">CDAUBV1_LOCUS14681</name>
</gene>
<feature type="region of interest" description="Disordered" evidence="1">
    <location>
        <begin position="41"/>
        <end position="83"/>
    </location>
</feature>
<dbReference type="EMBL" id="CAXLJL010000612">
    <property type="protein sequence ID" value="CAL5139560.1"/>
    <property type="molecule type" value="Genomic_DNA"/>
</dbReference>
<protein>
    <submittedName>
        <fullName evidence="3">Uncharacterized protein</fullName>
    </submittedName>
</protein>
<keyword evidence="2" id="KW-1133">Transmembrane helix</keyword>
<feature type="compositionally biased region" description="Basic residues" evidence="1">
    <location>
        <begin position="143"/>
        <end position="156"/>
    </location>
</feature>
<feature type="transmembrane region" description="Helical" evidence="2">
    <location>
        <begin position="6"/>
        <end position="29"/>
    </location>
</feature>
<feature type="compositionally biased region" description="Pro residues" evidence="1">
    <location>
        <begin position="65"/>
        <end position="77"/>
    </location>
</feature>
<comment type="caution">
    <text evidence="3">The sequence shown here is derived from an EMBL/GenBank/DDBJ whole genome shotgun (WGS) entry which is preliminary data.</text>
</comment>
<accession>A0AAV2TTE9</accession>
<proteinExistence type="predicted"/>
<dbReference type="Proteomes" id="UP001497525">
    <property type="component" value="Unassembled WGS sequence"/>
</dbReference>
<dbReference type="AlphaFoldDB" id="A0AAV2TTE9"/>
<evidence type="ECO:0000313" key="3">
    <source>
        <dbReference type="EMBL" id="CAL5139560.1"/>
    </source>
</evidence>
<feature type="region of interest" description="Disordered" evidence="1">
    <location>
        <begin position="118"/>
        <end position="156"/>
    </location>
</feature>
<sequence>MKADLYSIVSLSMRILACVLLLASLFYICCYRHMRKKKRNHTTTNYPQQQVFQPPYYNQTQVRNSPPPPPPVSPPQQYPTDYYCPHPPYPDICRQCPGYQADPQMLCPQVYCPPARHPGRPPYSETLSPDYEDEESYDVEPHKSKKKRQKLFVRNH</sequence>
<keyword evidence="2" id="KW-0812">Transmembrane</keyword>
<feature type="compositionally biased region" description="Low complexity" evidence="1">
    <location>
        <begin position="46"/>
        <end position="59"/>
    </location>
</feature>